<dbReference type="PROSITE" id="PS51257">
    <property type="entry name" value="PROKAR_LIPOPROTEIN"/>
    <property type="match status" value="1"/>
</dbReference>
<feature type="domain" description="Periplasmic binding protein" evidence="3">
    <location>
        <begin position="58"/>
        <end position="310"/>
    </location>
</feature>
<dbReference type="GO" id="GO:0030288">
    <property type="term" value="C:outer membrane-bounded periplasmic space"/>
    <property type="evidence" value="ECO:0007669"/>
    <property type="project" value="TreeGrafter"/>
</dbReference>
<dbReference type="AlphaFoldDB" id="A0A7C1JYD3"/>
<accession>A0A7C1JYD3</accession>
<evidence type="ECO:0000259" key="3">
    <source>
        <dbReference type="Pfam" id="PF13407"/>
    </source>
</evidence>
<evidence type="ECO:0000256" key="2">
    <source>
        <dbReference type="ARBA" id="ARBA00007639"/>
    </source>
</evidence>
<sequence>MPISTRIRSIRLLAILLILSLLLSACTVTIPVTPTAGQAGAGETTSGKWCSGVNIVFFPGGPAGGVFANNVYNGARQAEADLGPTVQYVFSDWDPQKMIAQFKEAMATKPDGIAVMGHPGDDAFLPLIDEARAQGIIVTSQNTELPAALAKYQGEGFGYVGAVNYTAGYRLGKEIIRRYGFGEGDRAMVWGLLSQPTRGERTKGVIDALEEAGMIVDYFEIDAATNADPAAGTPTFTGYVSANPDVKLVVTDHGGLTATLETYLKAAGKGPDDIVGAGFDLSPATIAAIRGGWTDLVIDQQPWLQGYLPILQICLTKVYGFSGLVIDTGGGFADKSNIEFLAPLAEKEIR</sequence>
<protein>
    <recommendedName>
        <fullName evidence="3">Periplasmic binding protein domain-containing protein</fullName>
    </recommendedName>
</protein>
<comment type="caution">
    <text evidence="4">The sequence shown here is derived from an EMBL/GenBank/DDBJ whole genome shotgun (WGS) entry which is preliminary data.</text>
</comment>
<dbReference type="InterPro" id="IPR028082">
    <property type="entry name" value="Peripla_BP_I"/>
</dbReference>
<name>A0A7C1JYD3_9CHLR</name>
<dbReference type="PANTHER" id="PTHR30036:SF7">
    <property type="entry name" value="ABC TRANSPORTER PERIPLASMIC-BINDING PROTEIN YPHF"/>
    <property type="match status" value="1"/>
</dbReference>
<dbReference type="GO" id="GO:0030246">
    <property type="term" value="F:carbohydrate binding"/>
    <property type="evidence" value="ECO:0007669"/>
    <property type="project" value="TreeGrafter"/>
</dbReference>
<evidence type="ECO:0000313" key="4">
    <source>
        <dbReference type="EMBL" id="HDX33108.1"/>
    </source>
</evidence>
<dbReference type="CDD" id="cd19966">
    <property type="entry name" value="PBP1_ABC_sugar_binding-like"/>
    <property type="match status" value="1"/>
</dbReference>
<dbReference type="Pfam" id="PF13407">
    <property type="entry name" value="Peripla_BP_4"/>
    <property type="match status" value="1"/>
</dbReference>
<dbReference type="Gene3D" id="3.40.50.2300">
    <property type="match status" value="2"/>
</dbReference>
<evidence type="ECO:0000256" key="1">
    <source>
        <dbReference type="ARBA" id="ARBA00004196"/>
    </source>
</evidence>
<comment type="similarity">
    <text evidence="2">Belongs to the bacterial solute-binding protein 2 family.</text>
</comment>
<dbReference type="InterPro" id="IPR025997">
    <property type="entry name" value="SBP_2_dom"/>
</dbReference>
<comment type="subcellular location">
    <subcellularLocation>
        <location evidence="1">Cell envelope</location>
    </subcellularLocation>
</comment>
<dbReference type="SUPFAM" id="SSF53822">
    <property type="entry name" value="Periplasmic binding protein-like I"/>
    <property type="match status" value="1"/>
</dbReference>
<gene>
    <name evidence="4" type="ORF">ENQ20_16710</name>
</gene>
<dbReference type="InterPro" id="IPR050555">
    <property type="entry name" value="Bact_Solute-Bind_Prot2"/>
</dbReference>
<proteinExistence type="inferred from homology"/>
<organism evidence="4">
    <name type="scientific">Caldilinea aerophila</name>
    <dbReference type="NCBI Taxonomy" id="133453"/>
    <lineage>
        <taxon>Bacteria</taxon>
        <taxon>Bacillati</taxon>
        <taxon>Chloroflexota</taxon>
        <taxon>Caldilineae</taxon>
        <taxon>Caldilineales</taxon>
        <taxon>Caldilineaceae</taxon>
        <taxon>Caldilinea</taxon>
    </lineage>
</organism>
<dbReference type="PANTHER" id="PTHR30036">
    <property type="entry name" value="D-XYLOSE-BINDING PERIPLASMIC PROTEIN"/>
    <property type="match status" value="1"/>
</dbReference>
<dbReference type="EMBL" id="DSMG01000174">
    <property type="protein sequence ID" value="HDX33108.1"/>
    <property type="molecule type" value="Genomic_DNA"/>
</dbReference>
<reference evidence="4" key="1">
    <citation type="journal article" date="2020" name="mSystems">
        <title>Genome- and Community-Level Interaction Insights into Carbon Utilization and Element Cycling Functions of Hydrothermarchaeota in Hydrothermal Sediment.</title>
        <authorList>
            <person name="Zhou Z."/>
            <person name="Liu Y."/>
            <person name="Xu W."/>
            <person name="Pan J."/>
            <person name="Luo Z.H."/>
            <person name="Li M."/>
        </authorList>
    </citation>
    <scope>NUCLEOTIDE SEQUENCE [LARGE SCALE GENOMIC DNA]</scope>
    <source>
        <strain evidence="4">SpSt-289</strain>
    </source>
</reference>